<protein>
    <submittedName>
        <fullName evidence="3">Uncharacterized protein</fullName>
    </submittedName>
</protein>
<keyword evidence="2" id="KW-0812">Transmembrane</keyword>
<dbReference type="Proteomes" id="UP000236630">
    <property type="component" value="Unassembled WGS sequence"/>
</dbReference>
<dbReference type="InterPro" id="IPR032675">
    <property type="entry name" value="LRR_dom_sf"/>
</dbReference>
<dbReference type="AlphaFoldDB" id="A0A2H5QM13"/>
<keyword evidence="2" id="KW-0472">Membrane</keyword>
<evidence type="ECO:0000256" key="1">
    <source>
        <dbReference type="SAM" id="MobiDB-lite"/>
    </source>
</evidence>
<dbReference type="PANTHER" id="PTHR47186:SF3">
    <property type="entry name" value="OS09G0267800 PROTEIN"/>
    <property type="match status" value="1"/>
</dbReference>
<gene>
    <name evidence="3" type="ORF">CUMW_242820</name>
</gene>
<feature type="region of interest" description="Disordered" evidence="1">
    <location>
        <begin position="686"/>
        <end position="716"/>
    </location>
</feature>
<sequence>MDVESKDKLKCLYHCFLNSLSFCVSNVWIWYHLIIENKMFKLNSSNRATLTTKLPDLSLARNLKRSKFCRCSSLMEIYSSIQCLNKLEILDLEDCKSLASLPTSIHSKYLREFKISGCSNLKNFLEISSSHILFLHFKNVGIKELPSSIECLSKLISLQIDDCSRLEKISSSIFKLKSLQNIEIYNCSKLKGLESLPSSLCMLKSLTYLQIINCKKLERLPNEHGNLEALCVLRVKGAAIREGFPKIPSCNIDGSTGIERPCSCGLRLKNCSSLESFPSSLCILKSLRSLQIIDCKKFERLLDELGNLETLLVLRVEGAAIRELSQSLGQLALLYELELKNSSEFEYLRVLRVEGAAIRELPESIDKSTLLSELELKNCSELKLKSLRRIKMSKCSNLKRFPKIASCNKVGITGIKRLSSTLRLKNCSSLESLPSSLCMLKSLRFLETIACKKLERLPESLGQLALLCELKMIKCSSFESLPSSLCMLKSLTSLAIIDCKIFKRLPNELGNLKCLAALIVKGTAIREVPESLGYLSSLAKLELSNNNLKRSPESLYQLSSLKYLKPFENNSDRIPEYLRSSPTSIPSELRSLNLSVDSGNSLTLDLNKLSEIVKEGWMKQSFHGQSWIKSMYFPGNEIPKWFRHQTFPVSDCFRHESVEDDWKCNMRNVTCDGKFKSEGYPVHSMVDSMESTKEEEEEEPHPKRPKYSTPSQLIIP</sequence>
<dbReference type="STRING" id="55188.A0A2H5QM13"/>
<evidence type="ECO:0000256" key="2">
    <source>
        <dbReference type="SAM" id="Phobius"/>
    </source>
</evidence>
<dbReference type="PANTHER" id="PTHR47186">
    <property type="entry name" value="LEUCINE-RICH REPEAT-CONTAINING PROTEIN 57"/>
    <property type="match status" value="1"/>
</dbReference>
<keyword evidence="4" id="KW-1185">Reference proteome</keyword>
<proteinExistence type="predicted"/>
<reference evidence="3 4" key="1">
    <citation type="journal article" date="2017" name="Front. Genet.">
        <title>Draft sequencing of the heterozygous diploid genome of Satsuma (Citrus unshiu Marc.) using a hybrid assembly approach.</title>
        <authorList>
            <person name="Shimizu T."/>
            <person name="Tanizawa Y."/>
            <person name="Mochizuki T."/>
            <person name="Nagasaki H."/>
            <person name="Yoshioka T."/>
            <person name="Toyoda A."/>
            <person name="Fujiyama A."/>
            <person name="Kaminuma E."/>
            <person name="Nakamura Y."/>
        </authorList>
    </citation>
    <scope>NUCLEOTIDE SEQUENCE [LARGE SCALE GENOMIC DNA]</scope>
    <source>
        <strain evidence="4">cv. Miyagawa wase</strain>
    </source>
</reference>
<evidence type="ECO:0000313" key="4">
    <source>
        <dbReference type="Proteomes" id="UP000236630"/>
    </source>
</evidence>
<name>A0A2H5QM13_CITUN</name>
<evidence type="ECO:0000313" key="3">
    <source>
        <dbReference type="EMBL" id="GAY65657.1"/>
    </source>
</evidence>
<feature type="transmembrane region" description="Helical" evidence="2">
    <location>
        <begin position="12"/>
        <end position="31"/>
    </location>
</feature>
<organism evidence="3 4">
    <name type="scientific">Citrus unshiu</name>
    <name type="common">Satsuma mandarin</name>
    <name type="synonym">Citrus nobilis var. unshiu</name>
    <dbReference type="NCBI Taxonomy" id="55188"/>
    <lineage>
        <taxon>Eukaryota</taxon>
        <taxon>Viridiplantae</taxon>
        <taxon>Streptophyta</taxon>
        <taxon>Embryophyta</taxon>
        <taxon>Tracheophyta</taxon>
        <taxon>Spermatophyta</taxon>
        <taxon>Magnoliopsida</taxon>
        <taxon>eudicotyledons</taxon>
        <taxon>Gunneridae</taxon>
        <taxon>Pentapetalae</taxon>
        <taxon>rosids</taxon>
        <taxon>malvids</taxon>
        <taxon>Sapindales</taxon>
        <taxon>Rutaceae</taxon>
        <taxon>Aurantioideae</taxon>
        <taxon>Citrus</taxon>
    </lineage>
</organism>
<dbReference type="EMBL" id="BDQV01000502">
    <property type="protein sequence ID" value="GAY65657.1"/>
    <property type="molecule type" value="Genomic_DNA"/>
</dbReference>
<keyword evidence="2" id="KW-1133">Transmembrane helix</keyword>
<dbReference type="Gene3D" id="3.80.10.10">
    <property type="entry name" value="Ribonuclease Inhibitor"/>
    <property type="match status" value="3"/>
</dbReference>
<comment type="caution">
    <text evidence="3">The sequence shown here is derived from an EMBL/GenBank/DDBJ whole genome shotgun (WGS) entry which is preliminary data.</text>
</comment>
<dbReference type="SUPFAM" id="SSF52058">
    <property type="entry name" value="L domain-like"/>
    <property type="match status" value="2"/>
</dbReference>
<accession>A0A2H5QM13</accession>